<reference evidence="1 2" key="1">
    <citation type="submission" date="2018-06" db="EMBL/GenBank/DDBJ databases">
        <authorList>
            <consortium name="Pathogen Informatics"/>
            <person name="Doyle S."/>
        </authorList>
    </citation>
    <scope>NUCLEOTIDE SEQUENCE [LARGE SCALE GENOMIC DNA]</scope>
    <source>
        <strain evidence="1 2">NCTC12195</strain>
    </source>
</reference>
<sequence length="46" mass="5473">MSEVINFIYNSFLCEMNSEYTEYIIVSGKLLLKLKIIALFNYVKIY</sequence>
<name>A0A380FD54_STAGA</name>
<protein>
    <submittedName>
        <fullName evidence="1">Uncharacterized protein</fullName>
    </submittedName>
</protein>
<evidence type="ECO:0000313" key="1">
    <source>
        <dbReference type="EMBL" id="SUM31154.1"/>
    </source>
</evidence>
<organism evidence="1 2">
    <name type="scientific">Staphylococcus gallinarum</name>
    <dbReference type="NCBI Taxonomy" id="1293"/>
    <lineage>
        <taxon>Bacteria</taxon>
        <taxon>Bacillati</taxon>
        <taxon>Bacillota</taxon>
        <taxon>Bacilli</taxon>
        <taxon>Bacillales</taxon>
        <taxon>Staphylococcaceae</taxon>
        <taxon>Staphylococcus</taxon>
    </lineage>
</organism>
<dbReference type="EMBL" id="UHDK01000001">
    <property type="protein sequence ID" value="SUM31154.1"/>
    <property type="molecule type" value="Genomic_DNA"/>
</dbReference>
<evidence type="ECO:0000313" key="2">
    <source>
        <dbReference type="Proteomes" id="UP000255277"/>
    </source>
</evidence>
<proteinExistence type="predicted"/>
<gene>
    <name evidence="1" type="ORF">NCTC12195_00560</name>
</gene>
<dbReference type="Proteomes" id="UP000255277">
    <property type="component" value="Unassembled WGS sequence"/>
</dbReference>
<dbReference type="AlphaFoldDB" id="A0A380FD54"/>
<accession>A0A380FD54</accession>